<dbReference type="PROSITE" id="PS51257">
    <property type="entry name" value="PROKAR_LIPOPROTEIN"/>
    <property type="match status" value="1"/>
</dbReference>
<accession>A0A9E7N9H0</accession>
<dbReference type="KEGG" id="sawl:NGM29_15980"/>
<dbReference type="RefSeq" id="WP_254157544.1">
    <property type="nucleotide sequence ID" value="NZ_CP100355.1"/>
</dbReference>
<sequence>MNRRSFLACSLVPAIVTLSGCTFGREDHYPLLIENNSNDARNVSVTITDTVGRDPREFFAREISLDADDSTQYDEAIITGDAPPEQVEVFVVIDGTQTTEETDELPEEEIRIVIEGPENATIGFV</sequence>
<protein>
    <submittedName>
        <fullName evidence="1">Uncharacterized protein</fullName>
    </submittedName>
</protein>
<evidence type="ECO:0000313" key="1">
    <source>
        <dbReference type="EMBL" id="UTF53251.1"/>
    </source>
</evidence>
<dbReference type="GeneID" id="73291576"/>
<keyword evidence="2" id="KW-1185">Reference proteome</keyword>
<name>A0A9E7N9H0_9EURY</name>
<evidence type="ECO:0000313" key="2">
    <source>
        <dbReference type="Proteomes" id="UP001056855"/>
    </source>
</evidence>
<dbReference type="EMBL" id="CP100355">
    <property type="protein sequence ID" value="UTF53251.1"/>
    <property type="molecule type" value="Genomic_DNA"/>
</dbReference>
<reference evidence="1" key="1">
    <citation type="submission" date="2022-06" db="EMBL/GenBank/DDBJ databases">
        <title>Diverse halophilic archaea isolated from saline environments.</title>
        <authorList>
            <person name="Cui H.-L."/>
        </authorList>
    </citation>
    <scope>NUCLEOTIDE SEQUENCE</scope>
    <source>
        <strain evidence="1">WLHS1</strain>
    </source>
</reference>
<organism evidence="1 2">
    <name type="scientific">Natronosalvus rutilus</name>
    <dbReference type="NCBI Taxonomy" id="2953753"/>
    <lineage>
        <taxon>Archaea</taxon>
        <taxon>Methanobacteriati</taxon>
        <taxon>Methanobacteriota</taxon>
        <taxon>Stenosarchaea group</taxon>
        <taxon>Halobacteria</taxon>
        <taxon>Halobacteriales</taxon>
        <taxon>Natrialbaceae</taxon>
        <taxon>Natronosalvus</taxon>
    </lineage>
</organism>
<dbReference type="Proteomes" id="UP001056855">
    <property type="component" value="Chromosome"/>
</dbReference>
<proteinExistence type="predicted"/>
<dbReference type="AlphaFoldDB" id="A0A9E7N9H0"/>
<gene>
    <name evidence="1" type="ORF">NGM29_15980</name>
</gene>